<dbReference type="InterPro" id="IPR036873">
    <property type="entry name" value="Rhodanese-like_dom_sf"/>
</dbReference>
<dbReference type="Proteomes" id="UP000019276">
    <property type="component" value="Unassembled WGS sequence"/>
</dbReference>
<dbReference type="Pfam" id="PF00581">
    <property type="entry name" value="Rhodanese"/>
    <property type="match status" value="1"/>
</dbReference>
<dbReference type="EMBL" id="ARZY01000016">
    <property type="protein sequence ID" value="EWH10036.1"/>
    <property type="molecule type" value="Genomic_DNA"/>
</dbReference>
<dbReference type="Gene3D" id="3.40.250.10">
    <property type="entry name" value="Rhodanese-like domain"/>
    <property type="match status" value="1"/>
</dbReference>
<dbReference type="PANTHER" id="PTHR43031">
    <property type="entry name" value="FAD-DEPENDENT OXIDOREDUCTASE"/>
    <property type="match status" value="1"/>
</dbReference>
<dbReference type="SMART" id="SM00450">
    <property type="entry name" value="RHOD"/>
    <property type="match status" value="1"/>
</dbReference>
<dbReference type="InterPro" id="IPR023695">
    <property type="entry name" value="Thiosulf_sulfurTrfase"/>
</dbReference>
<evidence type="ECO:0000313" key="5">
    <source>
        <dbReference type="EMBL" id="EWH10036.1"/>
    </source>
</evidence>
<sequence length="109" mass="12144">MSDFKHISCQQVADLLQTDEDIKIVDIRDEASYSAAHIEGAYHLTNGTLNTFMAEADYDQPVVVVCYHGVSSQGAAQYIAQQGFEDVYSMDGGFEAWRKEQPFVQSADE</sequence>
<dbReference type="OrthoDB" id="9811849at2"/>
<dbReference type="STRING" id="1328313.DS2_09597"/>
<dbReference type="InterPro" id="IPR050229">
    <property type="entry name" value="GlpE_sulfurtransferase"/>
</dbReference>
<dbReference type="PATRIC" id="fig|1328313.3.peg.1964"/>
<name>W7QDP4_9ALTE</name>
<feature type="active site" description="Cysteine persulfide intermediate" evidence="3">
    <location>
        <position position="66"/>
    </location>
</feature>
<dbReference type="RefSeq" id="WP_035014531.1">
    <property type="nucleotide sequence ID" value="NZ_ARZY01000016.1"/>
</dbReference>
<comment type="similarity">
    <text evidence="3">Belongs to the GlpE family.</text>
</comment>
<gene>
    <name evidence="3" type="primary">glpE</name>
    <name evidence="5" type="ORF">DS2_09597</name>
</gene>
<dbReference type="EC" id="2.8.1.1" evidence="3"/>
<dbReference type="GO" id="GO:0005737">
    <property type="term" value="C:cytoplasm"/>
    <property type="evidence" value="ECO:0007669"/>
    <property type="project" value="UniProtKB-SubCell"/>
</dbReference>
<dbReference type="PROSITE" id="PS50206">
    <property type="entry name" value="RHODANESE_3"/>
    <property type="match status" value="1"/>
</dbReference>
<dbReference type="PANTHER" id="PTHR43031:SF6">
    <property type="entry name" value="THIOSULFATE SULFURTRANSFERASE GLPE"/>
    <property type="match status" value="1"/>
</dbReference>
<comment type="catalytic activity">
    <reaction evidence="3">
        <text>thiosulfate + [thioredoxin]-dithiol = [thioredoxin]-disulfide + hydrogen sulfide + sulfite + 2 H(+)</text>
        <dbReference type="Rhea" id="RHEA:83859"/>
        <dbReference type="Rhea" id="RHEA-COMP:10698"/>
        <dbReference type="Rhea" id="RHEA-COMP:10700"/>
        <dbReference type="ChEBI" id="CHEBI:15378"/>
        <dbReference type="ChEBI" id="CHEBI:17359"/>
        <dbReference type="ChEBI" id="CHEBI:29919"/>
        <dbReference type="ChEBI" id="CHEBI:29950"/>
        <dbReference type="ChEBI" id="CHEBI:33542"/>
        <dbReference type="ChEBI" id="CHEBI:50058"/>
    </reaction>
</comment>
<dbReference type="SUPFAM" id="SSF52821">
    <property type="entry name" value="Rhodanese/Cell cycle control phosphatase"/>
    <property type="match status" value="1"/>
</dbReference>
<comment type="caution">
    <text evidence="5">The sequence shown here is derived from an EMBL/GenBank/DDBJ whole genome shotgun (WGS) entry which is preliminary data.</text>
</comment>
<dbReference type="eggNOG" id="COG0607">
    <property type="taxonomic scope" value="Bacteria"/>
</dbReference>
<evidence type="ECO:0000259" key="4">
    <source>
        <dbReference type="PROSITE" id="PS50206"/>
    </source>
</evidence>
<keyword evidence="2 3" id="KW-0808">Transferase</keyword>
<comment type="catalytic activity">
    <reaction evidence="3">
        <text>thiosulfate + hydrogen cyanide = thiocyanate + sulfite + 2 H(+)</text>
        <dbReference type="Rhea" id="RHEA:16881"/>
        <dbReference type="ChEBI" id="CHEBI:15378"/>
        <dbReference type="ChEBI" id="CHEBI:17359"/>
        <dbReference type="ChEBI" id="CHEBI:18022"/>
        <dbReference type="ChEBI" id="CHEBI:18407"/>
        <dbReference type="ChEBI" id="CHEBI:33542"/>
        <dbReference type="EC" id="2.8.1.1"/>
    </reaction>
</comment>
<comment type="subcellular location">
    <subcellularLocation>
        <location evidence="3">Cytoplasm</location>
    </subcellularLocation>
</comment>
<evidence type="ECO:0000313" key="6">
    <source>
        <dbReference type="Proteomes" id="UP000019276"/>
    </source>
</evidence>
<dbReference type="InterPro" id="IPR001763">
    <property type="entry name" value="Rhodanese-like_dom"/>
</dbReference>
<dbReference type="GO" id="GO:0103041">
    <property type="term" value="F:thiosulfate-thioredoxin sulfurtransferase activity"/>
    <property type="evidence" value="ECO:0007669"/>
    <property type="project" value="RHEA"/>
</dbReference>
<evidence type="ECO:0000256" key="2">
    <source>
        <dbReference type="ARBA" id="ARBA00022679"/>
    </source>
</evidence>
<dbReference type="NCBIfam" id="NF001195">
    <property type="entry name" value="PRK00162.1"/>
    <property type="match status" value="1"/>
</dbReference>
<comment type="function">
    <text evidence="3">Transferase that catalyzes the transfer of sulfur from thiosulfate to thiophilic acceptors such as cyanide or dithiols. May function in a CysM-independent thiosulfate assimilation pathway by catalyzing the conversion of thiosulfate to sulfite, which can then be used for L-cysteine biosynthesis.</text>
</comment>
<keyword evidence="1 3" id="KW-0963">Cytoplasm</keyword>
<dbReference type="AlphaFoldDB" id="W7QDP4"/>
<reference evidence="5 6" key="1">
    <citation type="journal article" date="2014" name="Genome Announc.">
        <title>Draft Genome Sequence of the Agar-Degrading Bacterium Catenovulum sp. Strain DS-2, Isolated from Intestines of Haliotis diversicolor.</title>
        <authorList>
            <person name="Shan D."/>
            <person name="Li X."/>
            <person name="Gu Z."/>
            <person name="Wei G."/>
            <person name="Gao Z."/>
            <person name="Shao Z."/>
        </authorList>
    </citation>
    <scope>NUCLEOTIDE SEQUENCE [LARGE SCALE GENOMIC DNA]</scope>
    <source>
        <strain evidence="5 6">DS-2</strain>
    </source>
</reference>
<evidence type="ECO:0000256" key="1">
    <source>
        <dbReference type="ARBA" id="ARBA00022490"/>
    </source>
</evidence>
<accession>W7QDP4</accession>
<proteinExistence type="inferred from homology"/>
<protein>
    <recommendedName>
        <fullName evidence="3">Thiosulfate sulfurtransferase GlpE</fullName>
        <ecNumber evidence="3">2.8.1.1</ecNumber>
    </recommendedName>
</protein>
<dbReference type="GO" id="GO:0004792">
    <property type="term" value="F:thiosulfate-cyanide sulfurtransferase activity"/>
    <property type="evidence" value="ECO:0007669"/>
    <property type="project" value="UniProtKB-UniRule"/>
</dbReference>
<dbReference type="HAMAP" id="MF_01009">
    <property type="entry name" value="Thiosulf_sulfurtr"/>
    <property type="match status" value="1"/>
</dbReference>
<dbReference type="CDD" id="cd01444">
    <property type="entry name" value="GlpE_ST"/>
    <property type="match status" value="1"/>
</dbReference>
<keyword evidence="6" id="KW-1185">Reference proteome</keyword>
<feature type="domain" description="Rhodanese" evidence="4">
    <location>
        <begin position="18"/>
        <end position="102"/>
    </location>
</feature>
<organism evidence="5 6">
    <name type="scientific">Catenovulum agarivorans DS-2</name>
    <dbReference type="NCBI Taxonomy" id="1328313"/>
    <lineage>
        <taxon>Bacteria</taxon>
        <taxon>Pseudomonadati</taxon>
        <taxon>Pseudomonadota</taxon>
        <taxon>Gammaproteobacteria</taxon>
        <taxon>Alteromonadales</taxon>
        <taxon>Alteromonadaceae</taxon>
        <taxon>Catenovulum</taxon>
    </lineage>
</organism>
<evidence type="ECO:0000256" key="3">
    <source>
        <dbReference type="HAMAP-Rule" id="MF_01009"/>
    </source>
</evidence>